<dbReference type="Proteomes" id="UP000001343">
    <property type="component" value="Unassembled WGS sequence"/>
</dbReference>
<evidence type="ECO:0000313" key="2">
    <source>
        <dbReference type="Proteomes" id="UP000001343"/>
    </source>
</evidence>
<dbReference type="AlphaFoldDB" id="A0AA87MTZ1"/>
<gene>
    <name evidence="1" type="ORF">LEP1GSC125_0665</name>
</gene>
<organism evidence="1 2">
    <name type="scientific">Leptospira mayottensis 200901122</name>
    <dbReference type="NCBI Taxonomy" id="1193010"/>
    <lineage>
        <taxon>Bacteria</taxon>
        <taxon>Pseudomonadati</taxon>
        <taxon>Spirochaetota</taxon>
        <taxon>Spirochaetia</taxon>
        <taxon>Leptospirales</taxon>
        <taxon>Leptospiraceae</taxon>
        <taxon>Leptospira</taxon>
    </lineage>
</organism>
<proteinExistence type="predicted"/>
<dbReference type="EMBL" id="AKWM02000002">
    <property type="protein sequence ID" value="EKS02131.1"/>
    <property type="molecule type" value="Genomic_DNA"/>
</dbReference>
<comment type="caution">
    <text evidence="1">The sequence shown here is derived from an EMBL/GenBank/DDBJ whole genome shotgun (WGS) entry which is preliminary data.</text>
</comment>
<evidence type="ECO:0000313" key="1">
    <source>
        <dbReference type="EMBL" id="EKS02131.1"/>
    </source>
</evidence>
<sequence>MRSGFLSFVSICKDFKLRGNSRILPEWFYRIRSPEIDSKNKLRNKNSARLHFSVQILFYVSKMWELSRLKKI</sequence>
<protein>
    <submittedName>
        <fullName evidence="1">Uncharacterized protein</fullName>
    </submittedName>
</protein>
<accession>A0AA87MTZ1</accession>
<name>A0AA87MTZ1_9LEPT</name>
<reference evidence="1 2" key="1">
    <citation type="journal article" date="2014" name="Int. J. Syst. Evol. Microbiol.">
        <title>Leptospira mayottensis sp. nov., a pathogenic species of the genus Leptospira isolated from humans.</title>
        <authorList>
            <person name="Bourhy P."/>
            <person name="Collet L."/>
            <person name="Brisse S."/>
            <person name="Picardeau M."/>
        </authorList>
    </citation>
    <scope>NUCLEOTIDE SEQUENCE [LARGE SCALE GENOMIC DNA]</scope>
    <source>
        <strain evidence="1 2">200901122</strain>
    </source>
</reference>